<accession>B8BYX9</accession>
<reference evidence="2 3" key="2">
    <citation type="journal article" date="2008" name="Nature">
        <title>The Phaeodactylum genome reveals the evolutionary history of diatom genomes.</title>
        <authorList>
            <person name="Bowler C."/>
            <person name="Allen A.E."/>
            <person name="Badger J.H."/>
            <person name="Grimwood J."/>
            <person name="Jabbari K."/>
            <person name="Kuo A."/>
            <person name="Maheswari U."/>
            <person name="Martens C."/>
            <person name="Maumus F."/>
            <person name="Otillar R.P."/>
            <person name="Rayko E."/>
            <person name="Salamov A."/>
            <person name="Vandepoele K."/>
            <person name="Beszteri B."/>
            <person name="Gruber A."/>
            <person name="Heijde M."/>
            <person name="Katinka M."/>
            <person name="Mock T."/>
            <person name="Valentin K."/>
            <person name="Verret F."/>
            <person name="Berges J.A."/>
            <person name="Brownlee C."/>
            <person name="Cadoret J.P."/>
            <person name="Chiovitti A."/>
            <person name="Choi C.J."/>
            <person name="Coesel S."/>
            <person name="De Martino A."/>
            <person name="Detter J.C."/>
            <person name="Durkin C."/>
            <person name="Falciatore A."/>
            <person name="Fournet J."/>
            <person name="Haruta M."/>
            <person name="Huysman M.J."/>
            <person name="Jenkins B.D."/>
            <person name="Jiroutova K."/>
            <person name="Jorgensen R.E."/>
            <person name="Joubert Y."/>
            <person name="Kaplan A."/>
            <person name="Kroger N."/>
            <person name="Kroth P.G."/>
            <person name="La Roche J."/>
            <person name="Lindquist E."/>
            <person name="Lommer M."/>
            <person name="Martin-Jezequel V."/>
            <person name="Lopez P.J."/>
            <person name="Lucas S."/>
            <person name="Mangogna M."/>
            <person name="McGinnis K."/>
            <person name="Medlin L.K."/>
            <person name="Montsant A."/>
            <person name="Oudot-Le Secq M.P."/>
            <person name="Napoli C."/>
            <person name="Obornik M."/>
            <person name="Parker M.S."/>
            <person name="Petit J.L."/>
            <person name="Porcel B.M."/>
            <person name="Poulsen N."/>
            <person name="Robison M."/>
            <person name="Rychlewski L."/>
            <person name="Rynearson T.A."/>
            <person name="Schmutz J."/>
            <person name="Shapiro H."/>
            <person name="Siaut M."/>
            <person name="Stanley M."/>
            <person name="Sussman M.R."/>
            <person name="Taylor A.R."/>
            <person name="Vardi A."/>
            <person name="von Dassow P."/>
            <person name="Vyverman W."/>
            <person name="Willis A."/>
            <person name="Wyrwicz L.S."/>
            <person name="Rokhsar D.S."/>
            <person name="Weissenbach J."/>
            <person name="Armbrust E.V."/>
            <person name="Green B.R."/>
            <person name="Van de Peer Y."/>
            <person name="Grigoriev I.V."/>
        </authorList>
    </citation>
    <scope>NUCLEOTIDE SEQUENCE [LARGE SCALE GENOMIC DNA]</scope>
    <source>
        <strain evidence="2 3">CCMP1335</strain>
    </source>
</reference>
<dbReference type="InParanoid" id="B8BYX9"/>
<dbReference type="eggNOG" id="ENOG502SXH2">
    <property type="taxonomic scope" value="Eukaryota"/>
</dbReference>
<reference evidence="2 3" key="1">
    <citation type="journal article" date="2004" name="Science">
        <title>The genome of the diatom Thalassiosira pseudonana: ecology, evolution, and metabolism.</title>
        <authorList>
            <person name="Armbrust E.V."/>
            <person name="Berges J.A."/>
            <person name="Bowler C."/>
            <person name="Green B.R."/>
            <person name="Martinez D."/>
            <person name="Putnam N.H."/>
            <person name="Zhou S."/>
            <person name="Allen A.E."/>
            <person name="Apt K.E."/>
            <person name="Bechner M."/>
            <person name="Brzezinski M.A."/>
            <person name="Chaal B.K."/>
            <person name="Chiovitti A."/>
            <person name="Davis A.K."/>
            <person name="Demarest M.S."/>
            <person name="Detter J.C."/>
            <person name="Glavina T."/>
            <person name="Goodstein D."/>
            <person name="Hadi M.Z."/>
            <person name="Hellsten U."/>
            <person name="Hildebrand M."/>
            <person name="Jenkins B.D."/>
            <person name="Jurka J."/>
            <person name="Kapitonov V.V."/>
            <person name="Kroger N."/>
            <person name="Lau W.W."/>
            <person name="Lane T.W."/>
            <person name="Larimer F.W."/>
            <person name="Lippmeier J.C."/>
            <person name="Lucas S."/>
            <person name="Medina M."/>
            <person name="Montsant A."/>
            <person name="Obornik M."/>
            <person name="Parker M.S."/>
            <person name="Palenik B."/>
            <person name="Pazour G.J."/>
            <person name="Richardson P.M."/>
            <person name="Rynearson T.A."/>
            <person name="Saito M.A."/>
            <person name="Schwartz D.C."/>
            <person name="Thamatrakoln K."/>
            <person name="Valentin K."/>
            <person name="Vardi A."/>
            <person name="Wilkerson F.P."/>
            <person name="Rokhsar D.S."/>
        </authorList>
    </citation>
    <scope>NUCLEOTIDE SEQUENCE [LARGE SCALE GENOMIC DNA]</scope>
    <source>
        <strain evidence="2 3">CCMP1335</strain>
    </source>
</reference>
<dbReference type="RefSeq" id="XP_002288531.1">
    <property type="nucleotide sequence ID" value="XM_002288495.1"/>
</dbReference>
<dbReference type="GeneID" id="7445359"/>
<sequence>MSSIRLVAHDACVSIVKHYSDPIHYANGDAVDVDVDGSCTGNNINNGYESVPYFDVASDQSSTIPELSSFCKFWHQRLMEATAQDGEETASSTQLSHTEDIANPNTASTAREMLRCYTAIIHPIVSKKWSQSDVDVNHQHKTVPLEVIVGVLSNYELMIAHLMKDVRVDATTPINRNLKPEVIGNNEGNEIISGGSKLIEVVSRTNVEERIDDVLDIGRAINTFVDDISHWTANLLSDNKTVQNELLPYLLRLLHHSVSLLESASSPLVQSDVHNAKEALAIATLAALLFVGDGKLQKYEFGLGSLLDVAMDGAKDNPLSLAYTLKHCKLSPVSDEKAGGSIDVSAFGSKSIETFMGSNFMTRPVVDWSVSSAQFRAPWFDAASGVGYRMAISLLQRISQLARQLSESATKRGEVIESNETGTNSIMLLFQSITEHIGITVLASTARAFFYGRLVFPSKSADVKMVASYQHKGPYMPMVERIGSTQNKIPCTSSSRDGKPHNKNPMRVFVIATLLCGMFQRNTCADYLDDAIIDTIPIVLSLLDDAQPINQGIGAVIFVSIMEALTSIELKFVPTFVGRKASISPSTVCTMTRKATADLLVVLGKQTQSGGRDGNDVRIAGALVSGINPLLAQLSAYPEAASVEIARVALSTLLPLIGWQGMGLESRTIQIAALGSLLSLMDGSYPVMPHHGTRIMVEVFSLLHRSDKDAIFINESKCRGSGDDEVSTTVASELAEFTAAVALVLCCESAEAVLSHIEAKDTTAKQHLDRCIQIRFDAKKLTEIPQ</sequence>
<dbReference type="AlphaFoldDB" id="B8BYX9"/>
<dbReference type="EMBL" id="CM000640">
    <property type="protein sequence ID" value="EED93967.1"/>
    <property type="molecule type" value="Genomic_DNA"/>
</dbReference>
<gene>
    <name evidence="2" type="ORF">THAPSDRAFT_3842</name>
</gene>
<organism evidence="2 3">
    <name type="scientific">Thalassiosira pseudonana</name>
    <name type="common">Marine diatom</name>
    <name type="synonym">Cyclotella nana</name>
    <dbReference type="NCBI Taxonomy" id="35128"/>
    <lineage>
        <taxon>Eukaryota</taxon>
        <taxon>Sar</taxon>
        <taxon>Stramenopiles</taxon>
        <taxon>Ochrophyta</taxon>
        <taxon>Bacillariophyta</taxon>
        <taxon>Coscinodiscophyceae</taxon>
        <taxon>Thalassiosirophycidae</taxon>
        <taxon>Thalassiosirales</taxon>
        <taxon>Thalassiosiraceae</taxon>
        <taxon>Thalassiosira</taxon>
    </lineage>
</organism>
<feature type="region of interest" description="Disordered" evidence="1">
    <location>
        <begin position="84"/>
        <end position="104"/>
    </location>
</feature>
<proteinExistence type="predicted"/>
<evidence type="ECO:0000313" key="3">
    <source>
        <dbReference type="Proteomes" id="UP000001449"/>
    </source>
</evidence>
<protein>
    <submittedName>
        <fullName evidence="2">Uncharacterized protein</fullName>
    </submittedName>
</protein>
<dbReference type="PaxDb" id="35128-Thaps3842"/>
<evidence type="ECO:0000256" key="1">
    <source>
        <dbReference type="SAM" id="MobiDB-lite"/>
    </source>
</evidence>
<dbReference type="OMA" id="INESKCR"/>
<dbReference type="HOGENOM" id="CLU_357004_0_0_1"/>
<dbReference type="KEGG" id="tps:THAPSDRAFT_3842"/>
<dbReference type="Proteomes" id="UP000001449">
    <property type="component" value="Chromosome 3"/>
</dbReference>
<name>B8BYX9_THAPS</name>
<evidence type="ECO:0000313" key="2">
    <source>
        <dbReference type="EMBL" id="EED93967.1"/>
    </source>
</evidence>
<keyword evidence="3" id="KW-1185">Reference proteome</keyword>